<dbReference type="RefSeq" id="WP_188691225.1">
    <property type="nucleotide sequence ID" value="NZ_BMLS01000001.1"/>
</dbReference>
<dbReference type="InterPro" id="IPR051478">
    <property type="entry name" value="Beta-lactamase-like_AB/R"/>
</dbReference>
<dbReference type="Pfam" id="PF00144">
    <property type="entry name" value="Beta-lactamase"/>
    <property type="match status" value="1"/>
</dbReference>
<evidence type="ECO:0000259" key="3">
    <source>
        <dbReference type="Pfam" id="PF00144"/>
    </source>
</evidence>
<dbReference type="PANTHER" id="PTHR22935:SF95">
    <property type="entry name" value="BETA-LACTAMASE-LIKE 1-RELATED"/>
    <property type="match status" value="1"/>
</dbReference>
<sequence length="378" mass="42823">MKYLFWLLFFCTVSPTSNAQDNWLGAFADEVKKAARQKAVPGYAFVVVSTGQPDQVFVQGKTERKGKQSVDQDTIFRLASVSKTFTSVLAAKLVEQGKLSWDQPVSKLAPDVPFKPELANKMTLGHILSQSSGYMPNAYDNLIEADYPVKRVLNELAGLKPICAPGNCYTYQNALFAVVEEGLNNSLQQNYAQLLQENLLMPLGMSRSGVGRQALMRDENWAKPHVLLAKNRWHTVSVSEDYYRFAPAAGVNASIRDMGQWAKLMLGQYPHLLSSHAIDQLVTPKVRTRKELRRRHWREHLKEAHYGLGWRVYEFDGELLVHHSGWVKGYRADIGFAPKYNTAMVFLMNAESNLMNEITVNFWADFFEQMKIRAQAAP</sequence>
<protein>
    <recommendedName>
        <fullName evidence="3">Beta-lactamase-related domain-containing protein</fullName>
    </recommendedName>
</protein>
<organism evidence="4 5">
    <name type="scientific">Bowmanella pacifica</name>
    <dbReference type="NCBI Taxonomy" id="502051"/>
    <lineage>
        <taxon>Bacteria</taxon>
        <taxon>Pseudomonadati</taxon>
        <taxon>Pseudomonadota</taxon>
        <taxon>Gammaproteobacteria</taxon>
        <taxon>Alteromonadales</taxon>
        <taxon>Alteromonadaceae</taxon>
        <taxon>Bowmanella</taxon>
    </lineage>
</organism>
<comment type="caution">
    <text evidence="4">The sequence shown here is derived from an EMBL/GenBank/DDBJ whole genome shotgun (WGS) entry which is preliminary data.</text>
</comment>
<comment type="similarity">
    <text evidence="1">Belongs to the beta-lactamase family.</text>
</comment>
<feature type="signal peptide" evidence="2">
    <location>
        <begin position="1"/>
        <end position="19"/>
    </location>
</feature>
<dbReference type="PANTHER" id="PTHR22935">
    <property type="entry name" value="PENICILLIN-BINDING PROTEIN"/>
    <property type="match status" value="1"/>
</dbReference>
<dbReference type="InterPro" id="IPR001466">
    <property type="entry name" value="Beta-lactam-related"/>
</dbReference>
<gene>
    <name evidence="4" type="ORF">GCM10010982_10560</name>
</gene>
<reference evidence="4" key="2">
    <citation type="submission" date="2020-09" db="EMBL/GenBank/DDBJ databases">
        <authorList>
            <person name="Sun Q."/>
            <person name="Zhou Y."/>
        </authorList>
    </citation>
    <scope>NUCLEOTIDE SEQUENCE</scope>
    <source>
        <strain evidence="4">CGMCC 1.7086</strain>
    </source>
</reference>
<evidence type="ECO:0000313" key="5">
    <source>
        <dbReference type="Proteomes" id="UP000606935"/>
    </source>
</evidence>
<dbReference type="Proteomes" id="UP000606935">
    <property type="component" value="Unassembled WGS sequence"/>
</dbReference>
<keyword evidence="5" id="KW-1185">Reference proteome</keyword>
<evidence type="ECO:0000256" key="1">
    <source>
        <dbReference type="ARBA" id="ARBA00038473"/>
    </source>
</evidence>
<dbReference type="Gene3D" id="3.40.710.10">
    <property type="entry name" value="DD-peptidase/beta-lactamase superfamily"/>
    <property type="match status" value="1"/>
</dbReference>
<reference evidence="4" key="1">
    <citation type="journal article" date="2014" name="Int. J. Syst. Evol. Microbiol.">
        <title>Complete genome sequence of Corynebacterium casei LMG S-19264T (=DSM 44701T), isolated from a smear-ripened cheese.</title>
        <authorList>
            <consortium name="US DOE Joint Genome Institute (JGI-PGF)"/>
            <person name="Walter F."/>
            <person name="Albersmeier A."/>
            <person name="Kalinowski J."/>
            <person name="Ruckert C."/>
        </authorList>
    </citation>
    <scope>NUCLEOTIDE SEQUENCE</scope>
    <source>
        <strain evidence="4">CGMCC 1.7086</strain>
    </source>
</reference>
<accession>A0A917YU26</accession>
<name>A0A917YU26_9ALTE</name>
<evidence type="ECO:0000256" key="2">
    <source>
        <dbReference type="SAM" id="SignalP"/>
    </source>
</evidence>
<dbReference type="InterPro" id="IPR012338">
    <property type="entry name" value="Beta-lactam/transpept-like"/>
</dbReference>
<keyword evidence="2" id="KW-0732">Signal</keyword>
<evidence type="ECO:0000313" key="4">
    <source>
        <dbReference type="EMBL" id="GGO66418.1"/>
    </source>
</evidence>
<dbReference type="EMBL" id="BMLS01000001">
    <property type="protein sequence ID" value="GGO66418.1"/>
    <property type="molecule type" value="Genomic_DNA"/>
</dbReference>
<dbReference type="SUPFAM" id="SSF56601">
    <property type="entry name" value="beta-lactamase/transpeptidase-like"/>
    <property type="match status" value="1"/>
</dbReference>
<dbReference type="AlphaFoldDB" id="A0A917YU26"/>
<feature type="chain" id="PRO_5037757739" description="Beta-lactamase-related domain-containing protein" evidence="2">
    <location>
        <begin position="20"/>
        <end position="378"/>
    </location>
</feature>
<proteinExistence type="inferred from homology"/>
<feature type="domain" description="Beta-lactamase-related" evidence="3">
    <location>
        <begin position="29"/>
        <end position="353"/>
    </location>
</feature>